<protein>
    <submittedName>
        <fullName evidence="1">Uncharacterized protein</fullName>
    </submittedName>
</protein>
<evidence type="ECO:0000313" key="2">
    <source>
        <dbReference type="Proteomes" id="UP001220324"/>
    </source>
</evidence>
<gene>
    <name evidence="1" type="ORF">N7494_010279</name>
</gene>
<keyword evidence="2" id="KW-1185">Reference proteome</keyword>
<dbReference type="Proteomes" id="UP001220324">
    <property type="component" value="Unassembled WGS sequence"/>
</dbReference>
<sequence length="298" mass="33814">MARTRAECSPSPCSYVSYDLLGFLIPPDAKNIVSPSFKQLQATLNMLQEQFSTQSPPKSQYLHVSHLEQDIFGRILNDENKFRGARATVSYETNEILYKVIPAQHHQSSELFIQAVAERLPSMGLKGYRGHRVSRGSARTAGWTCGKEPDWWFGPNNTLVNGDGDYPSLVLEVGLTQSYGQLRNDAYWWHGNSDMGSSDGDRKTKVVLLMTTTCEPSWRLDIETWTEVPNTQPMRNTRSRSFRILERTQHVYFENGAVHGGTLVLSFELMMRRRPTEKEADIVLDDEMISAVYAQVLS</sequence>
<dbReference type="EMBL" id="JAQIZZ010000007">
    <property type="protein sequence ID" value="KAJ5533727.1"/>
    <property type="molecule type" value="Genomic_DNA"/>
</dbReference>
<accession>A0AAD6CRJ1</accession>
<organism evidence="1 2">
    <name type="scientific">Penicillium frequentans</name>
    <dbReference type="NCBI Taxonomy" id="3151616"/>
    <lineage>
        <taxon>Eukaryota</taxon>
        <taxon>Fungi</taxon>
        <taxon>Dikarya</taxon>
        <taxon>Ascomycota</taxon>
        <taxon>Pezizomycotina</taxon>
        <taxon>Eurotiomycetes</taxon>
        <taxon>Eurotiomycetidae</taxon>
        <taxon>Eurotiales</taxon>
        <taxon>Aspergillaceae</taxon>
        <taxon>Penicillium</taxon>
    </lineage>
</organism>
<comment type="caution">
    <text evidence="1">The sequence shown here is derived from an EMBL/GenBank/DDBJ whole genome shotgun (WGS) entry which is preliminary data.</text>
</comment>
<dbReference type="AlphaFoldDB" id="A0AAD6CRJ1"/>
<evidence type="ECO:0000313" key="1">
    <source>
        <dbReference type="EMBL" id="KAJ5533727.1"/>
    </source>
</evidence>
<proteinExistence type="predicted"/>
<reference evidence="1 2" key="1">
    <citation type="journal article" date="2023" name="IMA Fungus">
        <title>Comparative genomic study of the Penicillium genus elucidates a diverse pangenome and 15 lateral gene transfer events.</title>
        <authorList>
            <person name="Petersen C."/>
            <person name="Sorensen T."/>
            <person name="Nielsen M.R."/>
            <person name="Sondergaard T.E."/>
            <person name="Sorensen J.L."/>
            <person name="Fitzpatrick D.A."/>
            <person name="Frisvad J.C."/>
            <person name="Nielsen K.L."/>
        </authorList>
    </citation>
    <scope>NUCLEOTIDE SEQUENCE [LARGE SCALE GENOMIC DNA]</scope>
    <source>
        <strain evidence="1 2">IBT 35679</strain>
    </source>
</reference>
<name>A0AAD6CRJ1_9EURO</name>